<accession>A0ABV2BX97</accession>
<organism evidence="3 4">
    <name type="scientific">Aliikangiella maris</name>
    <dbReference type="NCBI Taxonomy" id="3162458"/>
    <lineage>
        <taxon>Bacteria</taxon>
        <taxon>Pseudomonadati</taxon>
        <taxon>Pseudomonadota</taxon>
        <taxon>Gammaproteobacteria</taxon>
        <taxon>Oceanospirillales</taxon>
        <taxon>Pleioneaceae</taxon>
        <taxon>Aliikangiella</taxon>
    </lineage>
</organism>
<dbReference type="InterPro" id="IPR003774">
    <property type="entry name" value="AlgH-like"/>
</dbReference>
<evidence type="ECO:0000313" key="3">
    <source>
        <dbReference type="EMBL" id="MET1256559.1"/>
    </source>
</evidence>
<keyword evidence="4" id="KW-1185">Reference proteome</keyword>
<dbReference type="EMBL" id="JBEVCJ010000023">
    <property type="protein sequence ID" value="MET1256559.1"/>
    <property type="molecule type" value="Genomic_DNA"/>
</dbReference>
<dbReference type="Proteomes" id="UP001548189">
    <property type="component" value="Unassembled WGS sequence"/>
</dbReference>
<gene>
    <name evidence="3" type="ORF">ABVT43_15570</name>
</gene>
<dbReference type="HAMAP" id="MF_00758">
    <property type="entry name" value="UPF0301"/>
    <property type="match status" value="1"/>
</dbReference>
<name>A0ABV2BX97_9GAMM</name>
<dbReference type="NCBIfam" id="NF001266">
    <property type="entry name" value="PRK00228.1-1"/>
    <property type="match status" value="1"/>
</dbReference>
<evidence type="ECO:0000256" key="1">
    <source>
        <dbReference type="ARBA" id="ARBA00009600"/>
    </source>
</evidence>
<dbReference type="SUPFAM" id="SSF143456">
    <property type="entry name" value="VC0467-like"/>
    <property type="match status" value="1"/>
</dbReference>
<dbReference type="Gene3D" id="3.40.1740.10">
    <property type="entry name" value="VC0467-like"/>
    <property type="match status" value="1"/>
</dbReference>
<evidence type="ECO:0000313" key="4">
    <source>
        <dbReference type="Proteomes" id="UP001548189"/>
    </source>
</evidence>
<comment type="caution">
    <text evidence="3">The sequence shown here is derived from an EMBL/GenBank/DDBJ whole genome shotgun (WGS) entry which is preliminary data.</text>
</comment>
<comment type="similarity">
    <text evidence="1 2">Belongs to the UPF0301 (AlgH) family.</text>
</comment>
<dbReference type="RefSeq" id="WP_353897145.1">
    <property type="nucleotide sequence ID" value="NZ_JBEVCJ010000023.1"/>
</dbReference>
<sequence>MKKFPSLKNHMLIAMPALQDFNFKHSVTLICEHNEDGAMGIVINHPLDFATYELLEHMDIPCAEHRNINPVFAGGPVQVDRGFVIHRAEQLWKSSIALENNVAVTTSLDVLHAIGRHEIGSDAFVALGYAGWEAGQLEQEIIDNVWLTVPINSEIIFSTDIDKRWEKAVSLLGFDAQNLSNFSGHA</sequence>
<reference evidence="3 4" key="1">
    <citation type="submission" date="2024-06" db="EMBL/GenBank/DDBJ databases">
        <authorList>
            <person name="Li F."/>
        </authorList>
    </citation>
    <scope>NUCLEOTIDE SEQUENCE [LARGE SCALE GENOMIC DNA]</scope>
    <source>
        <strain evidence="3 4">GXAS 311</strain>
    </source>
</reference>
<evidence type="ECO:0000256" key="2">
    <source>
        <dbReference type="HAMAP-Rule" id="MF_00758"/>
    </source>
</evidence>
<protein>
    <recommendedName>
        <fullName evidence="2">UPF0301 protein ABVT42_17975</fullName>
    </recommendedName>
</protein>
<dbReference type="PANTHER" id="PTHR30327">
    <property type="entry name" value="UNCHARACTERIZED PROTEIN YQGE"/>
    <property type="match status" value="1"/>
</dbReference>
<dbReference type="PANTHER" id="PTHR30327:SF1">
    <property type="entry name" value="UPF0301 PROTEIN YQGE"/>
    <property type="match status" value="1"/>
</dbReference>
<proteinExistence type="inferred from homology"/>
<dbReference type="Pfam" id="PF02622">
    <property type="entry name" value="DUF179"/>
    <property type="match status" value="1"/>
</dbReference>